<gene>
    <name evidence="2" type="ORF">F8568_018665</name>
    <name evidence="3" type="ORF">F8568_022385</name>
</gene>
<organism evidence="2 4">
    <name type="scientific">Actinomadura physcomitrii</name>
    <dbReference type="NCBI Taxonomy" id="2650748"/>
    <lineage>
        <taxon>Bacteria</taxon>
        <taxon>Bacillati</taxon>
        <taxon>Actinomycetota</taxon>
        <taxon>Actinomycetes</taxon>
        <taxon>Streptosporangiales</taxon>
        <taxon>Thermomonosporaceae</taxon>
        <taxon>Actinomadura</taxon>
    </lineage>
</organism>
<dbReference type="InterPro" id="IPR036388">
    <property type="entry name" value="WH-like_DNA-bd_sf"/>
</dbReference>
<dbReference type="SMART" id="SM00421">
    <property type="entry name" value="HTH_LUXR"/>
    <property type="match status" value="1"/>
</dbReference>
<sequence>MSAEDVDDAARLLQGIVLDELLTPYKQLLERDGCQSSEAPDLLGGQDVVDALVGAGMAYALPSGLTLSPRLVATAPDLALQGALAALSRKLVAAHERLLDGQRRMAATHPFPGILQAEADRLVRILTEGRQITDTSRALLGTARREWLVLENFALERPLEKLVSMPPPPAFEGKVRCRNIYQASCAEHPVGFKIMQIHVEAGEEARILPKIGMKMKLADEAVALLPLTPTGLSGALLVRAPVIVGALREYFELLWERAIPFGAAEPEMPLKQVHMDILKLLAEGLTDARISRELGVNAKSTERYIRTIREYLGVSSRVAIGAAAARRGWI</sequence>
<dbReference type="AlphaFoldDB" id="A0A6I4MJE7"/>
<keyword evidence="4" id="KW-1185">Reference proteome</keyword>
<dbReference type="EMBL" id="WBMS02000013">
    <property type="protein sequence ID" value="MWA02356.1"/>
    <property type="molecule type" value="Genomic_DNA"/>
</dbReference>
<dbReference type="SUPFAM" id="SSF46894">
    <property type="entry name" value="C-terminal effector domain of the bipartite response regulators"/>
    <property type="match status" value="1"/>
</dbReference>
<evidence type="ECO:0000313" key="2">
    <source>
        <dbReference type="EMBL" id="MWA02356.1"/>
    </source>
</evidence>
<dbReference type="InterPro" id="IPR016032">
    <property type="entry name" value="Sig_transdc_resp-reg_C-effctor"/>
</dbReference>
<dbReference type="RefSeq" id="WP_151594816.1">
    <property type="nucleotide sequence ID" value="NZ_WBMS02000013.1"/>
</dbReference>
<comment type="caution">
    <text evidence="2">The sequence shown here is derived from an EMBL/GenBank/DDBJ whole genome shotgun (WGS) entry which is preliminary data.</text>
</comment>
<proteinExistence type="predicted"/>
<accession>A0A6I4MJE7</accession>
<dbReference type="InterPro" id="IPR000792">
    <property type="entry name" value="Tscrpt_reg_LuxR_C"/>
</dbReference>
<evidence type="ECO:0000313" key="4">
    <source>
        <dbReference type="Proteomes" id="UP000462055"/>
    </source>
</evidence>
<dbReference type="Proteomes" id="UP000462055">
    <property type="component" value="Unassembled WGS sequence"/>
</dbReference>
<evidence type="ECO:0000313" key="3">
    <source>
        <dbReference type="EMBL" id="MWA03072.1"/>
    </source>
</evidence>
<name>A0A6I4MJE7_9ACTN</name>
<dbReference type="EMBL" id="WBMS02000017">
    <property type="protein sequence ID" value="MWA03072.1"/>
    <property type="molecule type" value="Genomic_DNA"/>
</dbReference>
<protein>
    <recommendedName>
        <fullName evidence="1">HTH luxR-type domain-containing protein</fullName>
    </recommendedName>
</protein>
<dbReference type="Gene3D" id="1.10.10.10">
    <property type="entry name" value="Winged helix-like DNA-binding domain superfamily/Winged helix DNA-binding domain"/>
    <property type="match status" value="1"/>
</dbReference>
<evidence type="ECO:0000259" key="1">
    <source>
        <dbReference type="SMART" id="SM00421"/>
    </source>
</evidence>
<dbReference type="GO" id="GO:0003677">
    <property type="term" value="F:DNA binding"/>
    <property type="evidence" value="ECO:0007669"/>
    <property type="project" value="InterPro"/>
</dbReference>
<dbReference type="GO" id="GO:0006355">
    <property type="term" value="P:regulation of DNA-templated transcription"/>
    <property type="evidence" value="ECO:0007669"/>
    <property type="project" value="InterPro"/>
</dbReference>
<reference evidence="2 4" key="1">
    <citation type="submission" date="2019-12" db="EMBL/GenBank/DDBJ databases">
        <title>Actinomadura physcomitrii sp. nov., a novel actinomycete isolated from moss [Physcomitrium sphaericum (Ludw) Fuernr].</title>
        <authorList>
            <person name="Zhuang X."/>
        </authorList>
    </citation>
    <scope>NUCLEOTIDE SEQUENCE [LARGE SCALE GENOMIC DNA]</scope>
    <source>
        <strain evidence="2 4">LD22</strain>
    </source>
</reference>
<feature type="domain" description="HTH luxR-type" evidence="1">
    <location>
        <begin position="275"/>
        <end position="324"/>
    </location>
</feature>
<dbReference type="Pfam" id="PF00196">
    <property type="entry name" value="GerE"/>
    <property type="match status" value="1"/>
</dbReference>